<gene>
    <name evidence="2" type="ordered locus">PFLU_4128C</name>
</gene>
<reference evidence="2" key="1">
    <citation type="journal article" date="2009" name="Genome Biol.">
        <title>Genomic and genetic analyses of diversity and plant interactions of Pseudomonas fluorescens.</title>
        <authorList>
            <person name="Silby M.W."/>
            <person name="Cerdeno-Tarraga A.M."/>
            <person name="Vernikos G.S."/>
            <person name="Giddens S.R."/>
            <person name="Jackson R.W."/>
            <person name="Preston G.M."/>
            <person name="Zhang X.X."/>
            <person name="Moon C.D."/>
            <person name="Gehrig S.M."/>
            <person name="Godfrey S.A."/>
            <person name="Knight C.G."/>
            <person name="Malone J.G."/>
            <person name="Robinson Z."/>
            <person name="Spiers A.J."/>
            <person name="Harris S."/>
            <person name="Challis G.L."/>
            <person name="Yaxley A.M."/>
            <person name="Harris D."/>
            <person name="Seeger K."/>
            <person name="Murphy L."/>
            <person name="Rutter S."/>
            <person name="Squares R."/>
            <person name="Quail M.A."/>
            <person name="Saunders E."/>
            <person name="Mavromatis K."/>
            <person name="Brettin T.S."/>
            <person name="Bentley S.D."/>
            <person name="Hothersall J."/>
            <person name="Stephens E."/>
            <person name="Thomas C.M."/>
            <person name="Parkhill J."/>
            <person name="Levy S.B."/>
            <person name="Rainey P.B."/>
            <person name="Thomson N.R."/>
        </authorList>
    </citation>
    <scope>NUCLEOTIDE SEQUENCE [LARGE SCALE GENOMIC DNA]</scope>
    <source>
        <strain evidence="2">SBW25</strain>
    </source>
</reference>
<dbReference type="eggNOG" id="ENOG5031UDU">
    <property type="taxonomic scope" value="Bacteria"/>
</dbReference>
<protein>
    <submittedName>
        <fullName evidence="2">Uncharacterized protein</fullName>
    </submittedName>
</protein>
<evidence type="ECO:0000313" key="1">
    <source>
        <dbReference type="EMBL" id="CAI2798328.1"/>
    </source>
</evidence>
<name>C3JZM2_PSEFS</name>
<dbReference type="KEGG" id="pfs:PFLU_4128C"/>
<dbReference type="Proteomes" id="UP001152918">
    <property type="component" value="Chromosome"/>
</dbReference>
<dbReference type="EMBL" id="AM181176">
    <property type="protein sequence ID" value="CAY50618.1"/>
    <property type="molecule type" value="Genomic_DNA"/>
</dbReference>
<dbReference type="AlphaFoldDB" id="C3JZM2"/>
<sequence>MLSIPSTGDQAMPSPEYSLPDTLERIYENQLALEAALMEMTLLVESQGNAEVGDNVRGALQTIGENAGHIKQGLARLKQRPGA</sequence>
<organism evidence="2">
    <name type="scientific">Pseudomonas fluorescens (strain SBW25)</name>
    <dbReference type="NCBI Taxonomy" id="216595"/>
    <lineage>
        <taxon>Bacteria</taxon>
        <taxon>Pseudomonadati</taxon>
        <taxon>Pseudomonadota</taxon>
        <taxon>Gammaproteobacteria</taxon>
        <taxon>Pseudomonadales</taxon>
        <taxon>Pseudomonadaceae</taxon>
        <taxon>Pseudomonas</taxon>
    </lineage>
</organism>
<reference evidence="1" key="2">
    <citation type="submission" date="2023-10" db="EMBL/GenBank/DDBJ databases">
        <authorList>
            <person name="Fortmann-Grote C."/>
        </authorList>
    </citation>
    <scope>NUCLEOTIDE SEQUENCE</scope>
    <source>
        <strain evidence="1">SBW25</strain>
    </source>
</reference>
<dbReference type="HOGENOM" id="CLU_189953_1_0_6"/>
<evidence type="ECO:0000313" key="2">
    <source>
        <dbReference type="EMBL" id="CAY50618.1"/>
    </source>
</evidence>
<proteinExistence type="predicted"/>
<accession>C3JZM2</accession>
<dbReference type="EMBL" id="OV986001">
    <property type="protein sequence ID" value="CAI2798328.1"/>
    <property type="molecule type" value="Genomic_DNA"/>
</dbReference>